<evidence type="ECO:0000259" key="1">
    <source>
        <dbReference type="PROSITE" id="PS51707"/>
    </source>
</evidence>
<comment type="caution">
    <text evidence="2">The sequence shown here is derived from an EMBL/GenBank/DDBJ whole genome shotgun (WGS) entry which is preliminary data.</text>
</comment>
<dbReference type="CDD" id="cd07756">
    <property type="entry name" value="CYTH-like_Pase_CHAD"/>
    <property type="match status" value="1"/>
</dbReference>
<dbReference type="Pfam" id="PF01928">
    <property type="entry name" value="CYTH"/>
    <property type="match status" value="1"/>
</dbReference>
<dbReference type="InterPro" id="IPR039013">
    <property type="entry name" value="YgiF"/>
</dbReference>
<dbReference type="RefSeq" id="WP_145137653.1">
    <property type="nucleotide sequence ID" value="NZ_VLKY01000002.1"/>
</dbReference>
<accession>A0A562QM88</accession>
<dbReference type="PROSITE" id="PS51707">
    <property type="entry name" value="CYTH"/>
    <property type="match status" value="1"/>
</dbReference>
<evidence type="ECO:0000313" key="2">
    <source>
        <dbReference type="EMBL" id="TWI57310.1"/>
    </source>
</evidence>
<dbReference type="SMART" id="SM01118">
    <property type="entry name" value="CYTH"/>
    <property type="match status" value="1"/>
</dbReference>
<dbReference type="AlphaFoldDB" id="A0A562QM88"/>
<sequence length="451" mass="51232">MAKETEIKLRASRETLAALRAHPLLNTHSKEGWERSELLNQYYDTDTRELAHARVALRVRRDGDRYIQTLKSRGQSMAGLSERNEWEWPLETAELDTSLLGPECWPEALAHLDKRQLKPIFTTDFTRERTLIAWEHGNTRTALEAALDLGQVVAGEYHEDICELELELREGEPATLLELAEQLAADLPLMPCDISKAERGYRLHDSASYTLYLTAPTVTPSTALDTAFSTLAWHLLGSSQRLAEQYRWNGHWRLLVDWVHHLVDLRALLGSLGQAVPRSSSRELRQALDTLLLDWKPLATIGQEDEEARQQAPARFAAELEKPRWGHFSLLAARWLHERTWTTSRNARGNTLGERSVGKWLLRTLAEEAAEIPLQRALNQPSLLADQLPRIERMLVWLRLARPAIELPEIDRLYGEMAKLPSLIAHDADEALGAQAHTLITLASWKALLRG</sequence>
<evidence type="ECO:0000313" key="3">
    <source>
        <dbReference type="Proteomes" id="UP000316905"/>
    </source>
</evidence>
<dbReference type="InterPro" id="IPR033469">
    <property type="entry name" value="CYTH-like_dom_sf"/>
</dbReference>
<dbReference type="PANTHER" id="PTHR39569:SF1">
    <property type="entry name" value="INORGANIC TRIPHOSPHATASE"/>
    <property type="match status" value="1"/>
</dbReference>
<keyword evidence="3" id="KW-1185">Reference proteome</keyword>
<dbReference type="GO" id="GO:0046872">
    <property type="term" value="F:metal ion binding"/>
    <property type="evidence" value="ECO:0007669"/>
    <property type="project" value="TreeGrafter"/>
</dbReference>
<feature type="domain" description="CYTH" evidence="1">
    <location>
        <begin position="2"/>
        <end position="207"/>
    </location>
</feature>
<name>A0A562QM88_9PSED</name>
<gene>
    <name evidence="2" type="ORF">IQ22_00525</name>
</gene>
<dbReference type="Proteomes" id="UP000316905">
    <property type="component" value="Unassembled WGS sequence"/>
</dbReference>
<dbReference type="PANTHER" id="PTHR39569">
    <property type="entry name" value="INORGANIC TRIPHOSPHATASE"/>
    <property type="match status" value="1"/>
</dbReference>
<organism evidence="2 3">
    <name type="scientific">Pseudomonas duriflava</name>
    <dbReference type="NCBI Taxonomy" id="459528"/>
    <lineage>
        <taxon>Bacteria</taxon>
        <taxon>Pseudomonadati</taxon>
        <taxon>Pseudomonadota</taxon>
        <taxon>Gammaproteobacteria</taxon>
        <taxon>Pseudomonadales</taxon>
        <taxon>Pseudomonadaceae</taxon>
        <taxon>Pseudomonas</taxon>
    </lineage>
</organism>
<dbReference type="EMBL" id="VLKY01000002">
    <property type="protein sequence ID" value="TWI57310.1"/>
    <property type="molecule type" value="Genomic_DNA"/>
</dbReference>
<proteinExistence type="predicted"/>
<dbReference type="Gene3D" id="2.40.320.10">
    <property type="entry name" value="Hypothetical Protein Pfu-838710-001"/>
    <property type="match status" value="1"/>
</dbReference>
<reference evidence="2 3" key="1">
    <citation type="journal article" date="2015" name="Stand. Genomic Sci.">
        <title>Genomic Encyclopedia of Bacterial and Archaeal Type Strains, Phase III: the genomes of soil and plant-associated and newly described type strains.</title>
        <authorList>
            <person name="Whitman W.B."/>
            <person name="Woyke T."/>
            <person name="Klenk H.P."/>
            <person name="Zhou Y."/>
            <person name="Lilburn T.G."/>
            <person name="Beck B.J."/>
            <person name="De Vos P."/>
            <person name="Vandamme P."/>
            <person name="Eisen J.A."/>
            <person name="Garrity G."/>
            <person name="Hugenholtz P."/>
            <person name="Kyrpides N.C."/>
        </authorList>
    </citation>
    <scope>NUCLEOTIDE SEQUENCE [LARGE SCALE GENOMIC DNA]</scope>
    <source>
        <strain evidence="2 3">CGMCC 1.6858</strain>
    </source>
</reference>
<dbReference type="OrthoDB" id="3034217at2"/>
<protein>
    <submittedName>
        <fullName evidence="2">Inorganic triphosphatase YgiF</fullName>
    </submittedName>
</protein>
<dbReference type="GO" id="GO:0050355">
    <property type="term" value="F:inorganic triphosphate phosphatase activity"/>
    <property type="evidence" value="ECO:0007669"/>
    <property type="project" value="InterPro"/>
</dbReference>
<dbReference type="SUPFAM" id="SSF55154">
    <property type="entry name" value="CYTH-like phosphatases"/>
    <property type="match status" value="1"/>
</dbReference>
<dbReference type="InterPro" id="IPR023577">
    <property type="entry name" value="CYTH_domain"/>
</dbReference>